<dbReference type="SFLD" id="SFLDG01060">
    <property type="entry name" value="BATS_domain_containing"/>
    <property type="match status" value="1"/>
</dbReference>
<sequence>MQIALTKIEEALNKSQTDDPVLIQEIIAKGREKKGLHLEEVAFLLNLKDPAMLDGLYQAAAAVKDEIYGKRIVLFAPLYTSNYCINNCLYCGFRQANEALPRRRLSLQEVQQEARFLAAAGHHRLLLVTGEAPSDSSAPTIAATVEAIYQAVDIRRINVNCAPLSIEGFRILKEAQIGTYQLFQETYHPEQYKAMHPSGPKSDYQDRVTAIHRAIEGGLDDVGLGVLYGLYDYRFETLALLEHARLLEEQYNLGPHTISVPRLKKAPGMALTTIPAEVDDESFKKIIAILRLALPYTGIILSTREPVTLRTELLHLGVSQMSAGSSTHPGGYSDHVEQHNGKEKTEEPGASTDTLGTIGSQFYLEDHRPLQEVVHSIMEEGFIPSFCTACYRSERTGEAFMALAKSGAIHKMCNPNALLTLEEFLIDFGDEETKKLGRQRITEEIEKLPPSQATRIKQHLQELRSGKRDLYV</sequence>
<dbReference type="SFLD" id="SFLDG01081">
    <property type="entry name" value="cleavage_of_the_Ca-Cb_bond_in"/>
    <property type="match status" value="1"/>
</dbReference>
<dbReference type="PANTHER" id="PTHR43583:SF2">
    <property type="entry name" value="THIAZOLE BIOSYNTHESIS PROTEIN"/>
    <property type="match status" value="1"/>
</dbReference>
<dbReference type="InterPro" id="IPR024007">
    <property type="entry name" value="FeFe-hyd_mat_HydG"/>
</dbReference>
<dbReference type="InterPro" id="IPR007197">
    <property type="entry name" value="rSAM"/>
</dbReference>
<comment type="cofactor">
    <cofactor evidence="1">
        <name>[4Fe-4S] cluster</name>
        <dbReference type="ChEBI" id="CHEBI:49883"/>
    </cofactor>
</comment>
<evidence type="ECO:0000313" key="10">
    <source>
        <dbReference type="EMBL" id="QGG47155.1"/>
    </source>
</evidence>
<dbReference type="CDD" id="cd01335">
    <property type="entry name" value="Radical_SAM"/>
    <property type="match status" value="1"/>
</dbReference>
<evidence type="ECO:0000259" key="9">
    <source>
        <dbReference type="PROSITE" id="PS51918"/>
    </source>
</evidence>
<keyword evidence="4" id="KW-0479">Metal-binding</keyword>
<dbReference type="OrthoDB" id="9801120at2"/>
<dbReference type="InterPro" id="IPR010722">
    <property type="entry name" value="BATS_dom"/>
</dbReference>
<keyword evidence="3" id="KW-0949">S-adenosyl-L-methionine</keyword>
<evidence type="ECO:0000256" key="5">
    <source>
        <dbReference type="ARBA" id="ARBA00023004"/>
    </source>
</evidence>
<comment type="cofactor">
    <cofactor evidence="7">
        <name>[2Fe-2S] cluster</name>
        <dbReference type="ChEBI" id="CHEBI:190135"/>
    </cofactor>
</comment>
<gene>
    <name evidence="10" type="primary">hydG</name>
    <name evidence="10" type="ORF">FTV88_1003</name>
</gene>
<evidence type="ECO:0000256" key="4">
    <source>
        <dbReference type="ARBA" id="ARBA00022723"/>
    </source>
</evidence>
<dbReference type="PROSITE" id="PS51918">
    <property type="entry name" value="RADICAL_SAM"/>
    <property type="match status" value="1"/>
</dbReference>
<dbReference type="Pfam" id="PF06968">
    <property type="entry name" value="BATS"/>
    <property type="match status" value="1"/>
</dbReference>
<dbReference type="PANTHER" id="PTHR43583">
    <property type="entry name" value="2-IMINOACETATE SYNTHASE"/>
    <property type="match status" value="1"/>
</dbReference>
<dbReference type="RefSeq" id="WP_153724594.1">
    <property type="nucleotide sequence ID" value="NZ_CP045875.1"/>
</dbReference>
<dbReference type="InterPro" id="IPR006638">
    <property type="entry name" value="Elp3/MiaA/NifB-like_rSAM"/>
</dbReference>
<keyword evidence="11" id="KW-1185">Reference proteome</keyword>
<feature type="compositionally biased region" description="Basic and acidic residues" evidence="8">
    <location>
        <begin position="334"/>
        <end position="347"/>
    </location>
</feature>
<dbReference type="Proteomes" id="UP000366051">
    <property type="component" value="Chromosome"/>
</dbReference>
<dbReference type="Gene3D" id="3.20.20.70">
    <property type="entry name" value="Aldolase class I"/>
    <property type="match status" value="1"/>
</dbReference>
<dbReference type="InterPro" id="IPR034428">
    <property type="entry name" value="ThiH/NoCL/HydG-like"/>
</dbReference>
<dbReference type="EMBL" id="CP045875">
    <property type="protein sequence ID" value="QGG47155.1"/>
    <property type="molecule type" value="Genomic_DNA"/>
</dbReference>
<feature type="domain" description="Radical SAM core" evidence="9">
    <location>
        <begin position="68"/>
        <end position="297"/>
    </location>
</feature>
<keyword evidence="6" id="KW-0411">Iron-sulfur</keyword>
<evidence type="ECO:0000313" key="11">
    <source>
        <dbReference type="Proteomes" id="UP000366051"/>
    </source>
</evidence>
<accession>A0A5Q2N3K3</accession>
<protein>
    <submittedName>
        <fullName evidence="10">[FeFe] hydrogenase H-cluster radical SAM maturase HydG</fullName>
    </submittedName>
</protein>
<reference evidence="11" key="1">
    <citation type="submission" date="2019-11" db="EMBL/GenBank/DDBJ databases">
        <title>Genome sequence of Heliorestis convoluta strain HH, an alkaliphilic and minimalistic phototrophic bacterium from a soda lake in Egypt.</title>
        <authorList>
            <person name="Dewey E.D."/>
            <person name="Stokes L.M."/>
            <person name="Burchell B.M."/>
            <person name="Shaffer K.N."/>
            <person name="Huntington A.M."/>
            <person name="Baker J.M."/>
            <person name="Nadendla S."/>
            <person name="Giglio M.G."/>
            <person name="Touchman J.W."/>
            <person name="Blankenship R.E."/>
            <person name="Madigan M.T."/>
            <person name="Sattley W.M."/>
        </authorList>
    </citation>
    <scope>NUCLEOTIDE SEQUENCE [LARGE SCALE GENOMIC DNA]</scope>
    <source>
        <strain evidence="11">HH</strain>
    </source>
</reference>
<proteinExistence type="predicted"/>
<evidence type="ECO:0000256" key="1">
    <source>
        <dbReference type="ARBA" id="ARBA00001966"/>
    </source>
</evidence>
<dbReference type="KEGG" id="hcv:FTV88_1003"/>
<name>A0A5Q2N3K3_9FIRM</name>
<dbReference type="GO" id="GO:0003824">
    <property type="term" value="F:catalytic activity"/>
    <property type="evidence" value="ECO:0007669"/>
    <property type="project" value="InterPro"/>
</dbReference>
<evidence type="ECO:0000256" key="7">
    <source>
        <dbReference type="ARBA" id="ARBA00034078"/>
    </source>
</evidence>
<dbReference type="Pfam" id="PF04055">
    <property type="entry name" value="Radical_SAM"/>
    <property type="match status" value="1"/>
</dbReference>
<dbReference type="NCBIfam" id="TIGR03955">
    <property type="entry name" value="rSAM_HydG"/>
    <property type="match status" value="1"/>
</dbReference>
<dbReference type="InterPro" id="IPR013785">
    <property type="entry name" value="Aldolase_TIM"/>
</dbReference>
<dbReference type="GO" id="GO:0042364">
    <property type="term" value="P:water-soluble vitamin biosynthetic process"/>
    <property type="evidence" value="ECO:0007669"/>
    <property type="project" value="UniProtKB-ARBA"/>
</dbReference>
<dbReference type="GO" id="GO:0046872">
    <property type="term" value="F:metal ion binding"/>
    <property type="evidence" value="ECO:0007669"/>
    <property type="project" value="UniProtKB-KW"/>
</dbReference>
<dbReference type="GO" id="GO:0044272">
    <property type="term" value="P:sulfur compound biosynthetic process"/>
    <property type="evidence" value="ECO:0007669"/>
    <property type="project" value="UniProtKB-ARBA"/>
</dbReference>
<dbReference type="SMART" id="SM00729">
    <property type="entry name" value="Elp3"/>
    <property type="match status" value="1"/>
</dbReference>
<keyword evidence="2" id="KW-0004">4Fe-4S</keyword>
<evidence type="ECO:0000256" key="8">
    <source>
        <dbReference type="SAM" id="MobiDB-lite"/>
    </source>
</evidence>
<dbReference type="SFLD" id="SFLDS00029">
    <property type="entry name" value="Radical_SAM"/>
    <property type="match status" value="1"/>
</dbReference>
<evidence type="ECO:0000256" key="2">
    <source>
        <dbReference type="ARBA" id="ARBA00022485"/>
    </source>
</evidence>
<dbReference type="InterPro" id="IPR058240">
    <property type="entry name" value="rSAM_sf"/>
</dbReference>
<organism evidence="10 11">
    <name type="scientific">Heliorestis convoluta</name>
    <dbReference type="NCBI Taxonomy" id="356322"/>
    <lineage>
        <taxon>Bacteria</taxon>
        <taxon>Bacillati</taxon>
        <taxon>Bacillota</taxon>
        <taxon>Clostridia</taxon>
        <taxon>Eubacteriales</taxon>
        <taxon>Heliobacteriaceae</taxon>
        <taxon>Heliorestis</taxon>
    </lineage>
</organism>
<keyword evidence="5" id="KW-0408">Iron</keyword>
<dbReference type="AlphaFoldDB" id="A0A5Q2N3K3"/>
<evidence type="ECO:0000256" key="6">
    <source>
        <dbReference type="ARBA" id="ARBA00023014"/>
    </source>
</evidence>
<dbReference type="SMART" id="SM00876">
    <property type="entry name" value="BATS"/>
    <property type="match status" value="1"/>
</dbReference>
<feature type="region of interest" description="Disordered" evidence="8">
    <location>
        <begin position="324"/>
        <end position="355"/>
    </location>
</feature>
<dbReference type="GO" id="GO:0051539">
    <property type="term" value="F:4 iron, 4 sulfur cluster binding"/>
    <property type="evidence" value="ECO:0007669"/>
    <property type="project" value="UniProtKB-KW"/>
</dbReference>
<dbReference type="SUPFAM" id="SSF102114">
    <property type="entry name" value="Radical SAM enzymes"/>
    <property type="match status" value="1"/>
</dbReference>
<dbReference type="SFLD" id="SFLDF00319">
    <property type="entry name" value="Fe_hydrogenase_maturase_(HydG"/>
    <property type="match status" value="1"/>
</dbReference>
<evidence type="ECO:0000256" key="3">
    <source>
        <dbReference type="ARBA" id="ARBA00022691"/>
    </source>
</evidence>